<accession>A0A0F5IVP6</accession>
<evidence type="ECO:0000256" key="1">
    <source>
        <dbReference type="SAM" id="SignalP"/>
    </source>
</evidence>
<feature type="domain" description="Putative carbohydrate metabolism" evidence="2">
    <location>
        <begin position="257"/>
        <end position="491"/>
    </location>
</feature>
<keyword evidence="5" id="KW-1185">Reference proteome</keyword>
<protein>
    <recommendedName>
        <fullName evidence="6">Carbohydrate metabolism domain-containing protein</fullName>
    </recommendedName>
</protein>
<dbReference type="Gene3D" id="2.40.128.350">
    <property type="match status" value="1"/>
</dbReference>
<dbReference type="Pfam" id="PF13944">
    <property type="entry name" value="Calycin_like"/>
    <property type="match status" value="1"/>
</dbReference>
<dbReference type="PROSITE" id="PS51257">
    <property type="entry name" value="PROKAR_LIPOPROTEIN"/>
    <property type="match status" value="1"/>
</dbReference>
<keyword evidence="1" id="KW-0732">Signal</keyword>
<feature type="chain" id="PRO_5002488974" description="Carbohydrate metabolism domain-containing protein" evidence="1">
    <location>
        <begin position="23"/>
        <end position="493"/>
    </location>
</feature>
<dbReference type="RefSeq" id="WP_028729215.1">
    <property type="nucleotide sequence ID" value="NZ_KE386763.1"/>
</dbReference>
<dbReference type="Gene3D" id="2.60.40.2340">
    <property type="match status" value="1"/>
</dbReference>
<gene>
    <name evidence="4" type="ORF">HMPREF1536_04281</name>
</gene>
<evidence type="ECO:0000313" key="5">
    <source>
        <dbReference type="Proteomes" id="UP000033035"/>
    </source>
</evidence>
<dbReference type="Pfam" id="PF13201">
    <property type="entry name" value="PCMD"/>
    <property type="match status" value="1"/>
</dbReference>
<dbReference type="AlphaFoldDB" id="A0A0F5IVP6"/>
<dbReference type="Gene3D" id="2.60.120.890">
    <property type="entry name" value="BT2081, beta-jelly-roll domain"/>
    <property type="match status" value="1"/>
</dbReference>
<dbReference type="InterPro" id="IPR024311">
    <property type="entry name" value="Lipocalin-like"/>
</dbReference>
<dbReference type="InterPro" id="IPR038653">
    <property type="entry name" value="Put_CMD_sf"/>
</dbReference>
<dbReference type="Proteomes" id="UP000033035">
    <property type="component" value="Unassembled WGS sequence"/>
</dbReference>
<proteinExistence type="predicted"/>
<evidence type="ECO:0000259" key="3">
    <source>
        <dbReference type="Pfam" id="PF13944"/>
    </source>
</evidence>
<evidence type="ECO:0008006" key="6">
    <source>
        <dbReference type="Google" id="ProtNLM"/>
    </source>
</evidence>
<dbReference type="STRING" id="1203610.HMPREF1536_04281"/>
<reference evidence="4 5" key="1">
    <citation type="submission" date="2013-04" db="EMBL/GenBank/DDBJ databases">
        <title>The Genome Sequence of Parabacteroides gordonii DSM 23371.</title>
        <authorList>
            <consortium name="The Broad Institute Genomics Platform"/>
            <person name="Earl A."/>
            <person name="Ward D."/>
            <person name="Feldgarden M."/>
            <person name="Gevers D."/>
            <person name="Martens E."/>
            <person name="Sakamoto M."/>
            <person name="Benno Y."/>
            <person name="Suzuki N."/>
            <person name="Matsunaga N."/>
            <person name="Koshihara K."/>
            <person name="Seki M."/>
            <person name="Komiya H."/>
            <person name="Walker B."/>
            <person name="Young S."/>
            <person name="Zeng Q."/>
            <person name="Gargeya S."/>
            <person name="Fitzgerald M."/>
            <person name="Haas B."/>
            <person name="Abouelleil A."/>
            <person name="Allen A.W."/>
            <person name="Alvarado L."/>
            <person name="Arachchi H.M."/>
            <person name="Berlin A.M."/>
            <person name="Chapman S.B."/>
            <person name="Gainer-Dewar J."/>
            <person name="Goldberg J."/>
            <person name="Griggs A."/>
            <person name="Gujja S."/>
            <person name="Hansen M."/>
            <person name="Howarth C."/>
            <person name="Imamovic A."/>
            <person name="Ireland A."/>
            <person name="Larimer J."/>
            <person name="McCowan C."/>
            <person name="Murphy C."/>
            <person name="Pearson M."/>
            <person name="Poon T.W."/>
            <person name="Priest M."/>
            <person name="Roberts A."/>
            <person name="Saif S."/>
            <person name="Shea T."/>
            <person name="Sisk P."/>
            <person name="Sykes S."/>
            <person name="Wortman J."/>
            <person name="Nusbaum C."/>
            <person name="Birren B."/>
        </authorList>
    </citation>
    <scope>NUCLEOTIDE SEQUENCE [LARGE SCALE GENOMIC DNA]</scope>
    <source>
        <strain evidence="4 5">MS-1</strain>
    </source>
</reference>
<dbReference type="HOGENOM" id="CLU_027780_0_0_10"/>
<name>A0A0F5IVP6_9BACT</name>
<feature type="signal peptide" evidence="1">
    <location>
        <begin position="1"/>
        <end position="22"/>
    </location>
</feature>
<evidence type="ECO:0000313" key="4">
    <source>
        <dbReference type="EMBL" id="KKB49217.1"/>
    </source>
</evidence>
<sequence length="493" mass="53105">MKTKLLYVFSMLCMLSLFVACSDDDKVEPIGTGFDGVYKGTLDVDLDGTKVGENLPQKVYVTKVGENAIKMELKNFSFGAMALGDISVDKCNAEMQGENACKFDGGQKLTLPIVGECDVVMNGTIVSDKLEMVIDVKATQSGAAITVKVDFRGTKLAADQSSEAKITAFTFDHEAVIQQPVIEGTTVTFMVVDTIKPEVLAALVPTIKVSDKATITPASGVAQDFSSPVTYTVTSEDGIVTAKYTVSVGGKVMKFSFDEWVEKGSNKIKYMTPLPSDRLDSSNGGADFLVNLPGYDGDFPVLPTDDAKEGASAAMLVTRYTLGGGLGMAPAITSGSLFTGRFELNILDQLSSTKFGIMCDKKPLLFKGYYKYTPGELYLDASDKKNIVEHPELKDECSIKGVLYEVSNETESLTGHDIGTSDKIVAVAELEDGTAKAEYTPFSLEFKFQTGKTYDATKLYKLALVCSSSKDGDKFMGAAESTLIVDEFEVVFE</sequence>
<feature type="domain" description="Lipocalin-like" evidence="3">
    <location>
        <begin position="35"/>
        <end position="154"/>
    </location>
</feature>
<organism evidence="4 5">
    <name type="scientific">Parabacteroides gordonii MS-1 = DSM 23371</name>
    <dbReference type="NCBI Taxonomy" id="1203610"/>
    <lineage>
        <taxon>Bacteria</taxon>
        <taxon>Pseudomonadati</taxon>
        <taxon>Bacteroidota</taxon>
        <taxon>Bacteroidia</taxon>
        <taxon>Bacteroidales</taxon>
        <taxon>Tannerellaceae</taxon>
        <taxon>Parabacteroides</taxon>
    </lineage>
</organism>
<dbReference type="EMBL" id="AQHW01000025">
    <property type="protein sequence ID" value="KKB49217.1"/>
    <property type="molecule type" value="Genomic_DNA"/>
</dbReference>
<comment type="caution">
    <text evidence="4">The sequence shown here is derived from an EMBL/GenBank/DDBJ whole genome shotgun (WGS) entry which is preliminary data.</text>
</comment>
<evidence type="ECO:0000259" key="2">
    <source>
        <dbReference type="Pfam" id="PF13201"/>
    </source>
</evidence>
<dbReference type="InterPro" id="IPR025112">
    <property type="entry name" value="PCMD"/>
</dbReference>
<dbReference type="PATRIC" id="fig|1203610.3.peg.4358"/>